<feature type="compositionally biased region" description="Basic residues" evidence="2">
    <location>
        <begin position="171"/>
        <end position="186"/>
    </location>
</feature>
<dbReference type="GO" id="GO:0008146">
    <property type="term" value="F:sulfotransferase activity"/>
    <property type="evidence" value="ECO:0007669"/>
    <property type="project" value="InterPro"/>
</dbReference>
<accession>A0A453TEP3</accession>
<reference evidence="4" key="4">
    <citation type="submission" date="2019-03" db="UniProtKB">
        <authorList>
            <consortium name="EnsemblPlants"/>
        </authorList>
    </citation>
    <scope>IDENTIFICATION</scope>
</reference>
<keyword evidence="5" id="KW-1185">Reference proteome</keyword>
<keyword evidence="1" id="KW-0808">Transferase</keyword>
<feature type="compositionally biased region" description="Low complexity" evidence="2">
    <location>
        <begin position="7"/>
        <end position="21"/>
    </location>
</feature>
<dbReference type="EnsemblPlants" id="AET7Gv21363800.4">
    <property type="protein sequence ID" value="AET7Gv21363800.4"/>
    <property type="gene ID" value="AET7Gv21363800"/>
</dbReference>
<proteinExistence type="inferred from homology"/>
<organism evidence="4 5">
    <name type="scientific">Aegilops tauschii subsp. strangulata</name>
    <name type="common">Goatgrass</name>
    <dbReference type="NCBI Taxonomy" id="200361"/>
    <lineage>
        <taxon>Eukaryota</taxon>
        <taxon>Viridiplantae</taxon>
        <taxon>Streptophyta</taxon>
        <taxon>Embryophyta</taxon>
        <taxon>Tracheophyta</taxon>
        <taxon>Spermatophyta</taxon>
        <taxon>Magnoliopsida</taxon>
        <taxon>Liliopsida</taxon>
        <taxon>Poales</taxon>
        <taxon>Poaceae</taxon>
        <taxon>BOP clade</taxon>
        <taxon>Pooideae</taxon>
        <taxon>Triticodae</taxon>
        <taxon>Triticeae</taxon>
        <taxon>Triticinae</taxon>
        <taxon>Aegilops</taxon>
    </lineage>
</organism>
<dbReference type="Pfam" id="PF00685">
    <property type="entry name" value="Sulfotransfer_1"/>
    <property type="match status" value="1"/>
</dbReference>
<dbReference type="Proteomes" id="UP000015105">
    <property type="component" value="Chromosome 7D"/>
</dbReference>
<dbReference type="InterPro" id="IPR000863">
    <property type="entry name" value="Sulfotransferase_dom"/>
</dbReference>
<reference evidence="4" key="3">
    <citation type="journal article" date="2017" name="Nature">
        <title>Genome sequence of the progenitor of the wheat D genome Aegilops tauschii.</title>
        <authorList>
            <person name="Luo M.C."/>
            <person name="Gu Y.Q."/>
            <person name="Puiu D."/>
            <person name="Wang H."/>
            <person name="Twardziok S.O."/>
            <person name="Deal K.R."/>
            <person name="Huo N."/>
            <person name="Zhu T."/>
            <person name="Wang L."/>
            <person name="Wang Y."/>
            <person name="McGuire P.E."/>
            <person name="Liu S."/>
            <person name="Long H."/>
            <person name="Ramasamy R.K."/>
            <person name="Rodriguez J.C."/>
            <person name="Van S.L."/>
            <person name="Yuan L."/>
            <person name="Wang Z."/>
            <person name="Xia Z."/>
            <person name="Xiao L."/>
            <person name="Anderson O.D."/>
            <person name="Ouyang S."/>
            <person name="Liang Y."/>
            <person name="Zimin A.V."/>
            <person name="Pertea G."/>
            <person name="Qi P."/>
            <person name="Bennetzen J.L."/>
            <person name="Dai X."/>
            <person name="Dawson M.W."/>
            <person name="Muller H.G."/>
            <person name="Kugler K."/>
            <person name="Rivarola-Duarte L."/>
            <person name="Spannagl M."/>
            <person name="Mayer K.F.X."/>
            <person name="Lu F.H."/>
            <person name="Bevan M.W."/>
            <person name="Leroy P."/>
            <person name="Li P."/>
            <person name="You F.M."/>
            <person name="Sun Q."/>
            <person name="Liu Z."/>
            <person name="Lyons E."/>
            <person name="Wicker T."/>
            <person name="Salzberg S.L."/>
            <person name="Devos K.M."/>
            <person name="Dvorak J."/>
        </authorList>
    </citation>
    <scope>NUCLEOTIDE SEQUENCE [LARGE SCALE GENOMIC DNA]</scope>
    <source>
        <strain evidence="4">cv. AL8/78</strain>
    </source>
</reference>
<feature type="region of interest" description="Disordered" evidence="2">
    <location>
        <begin position="127"/>
        <end position="186"/>
    </location>
</feature>
<dbReference type="Gene3D" id="3.40.50.300">
    <property type="entry name" value="P-loop containing nucleotide triphosphate hydrolases"/>
    <property type="match status" value="1"/>
</dbReference>
<dbReference type="Gramene" id="AET7Gv21363800.4">
    <property type="protein sequence ID" value="AET7Gv21363800.4"/>
    <property type="gene ID" value="AET7Gv21363800"/>
</dbReference>
<evidence type="ECO:0000313" key="5">
    <source>
        <dbReference type="Proteomes" id="UP000015105"/>
    </source>
</evidence>
<dbReference type="SUPFAM" id="SSF52540">
    <property type="entry name" value="P-loop containing nucleoside triphosphate hydrolases"/>
    <property type="match status" value="1"/>
</dbReference>
<reference evidence="5" key="1">
    <citation type="journal article" date="2014" name="Science">
        <title>Ancient hybridizations among the ancestral genomes of bread wheat.</title>
        <authorList>
            <consortium name="International Wheat Genome Sequencing Consortium,"/>
            <person name="Marcussen T."/>
            <person name="Sandve S.R."/>
            <person name="Heier L."/>
            <person name="Spannagl M."/>
            <person name="Pfeifer M."/>
            <person name="Jakobsen K.S."/>
            <person name="Wulff B.B."/>
            <person name="Steuernagel B."/>
            <person name="Mayer K.F."/>
            <person name="Olsen O.A."/>
        </authorList>
    </citation>
    <scope>NUCLEOTIDE SEQUENCE [LARGE SCALE GENOMIC DNA]</scope>
    <source>
        <strain evidence="5">cv. AL8/78</strain>
    </source>
</reference>
<name>A0A453TEP3_AEGTS</name>
<feature type="compositionally biased region" description="Low complexity" evidence="2">
    <location>
        <begin position="142"/>
        <end position="154"/>
    </location>
</feature>
<dbReference type="EC" id="2.8.2.-" evidence="1"/>
<evidence type="ECO:0000256" key="2">
    <source>
        <dbReference type="SAM" id="MobiDB-lite"/>
    </source>
</evidence>
<reference evidence="4" key="5">
    <citation type="journal article" date="2021" name="G3 (Bethesda)">
        <title>Aegilops tauschii genome assembly Aet v5.0 features greater sequence contiguity and improved annotation.</title>
        <authorList>
            <person name="Wang L."/>
            <person name="Zhu T."/>
            <person name="Rodriguez J.C."/>
            <person name="Deal K.R."/>
            <person name="Dubcovsky J."/>
            <person name="McGuire P.E."/>
            <person name="Lux T."/>
            <person name="Spannagl M."/>
            <person name="Mayer K.F.X."/>
            <person name="Baldrich P."/>
            <person name="Meyers B.C."/>
            <person name="Huo N."/>
            <person name="Gu Y.Q."/>
            <person name="Zhou H."/>
            <person name="Devos K.M."/>
            <person name="Bennetzen J.L."/>
            <person name="Unver T."/>
            <person name="Budak H."/>
            <person name="Gulick P.J."/>
            <person name="Galiba G."/>
            <person name="Kalapos B."/>
            <person name="Nelson D.R."/>
            <person name="Li P."/>
            <person name="You F.M."/>
            <person name="Luo M.C."/>
            <person name="Dvorak J."/>
        </authorList>
    </citation>
    <scope>NUCLEOTIDE SEQUENCE [LARGE SCALE GENOMIC DNA]</scope>
    <source>
        <strain evidence="4">cv. AL8/78</strain>
    </source>
</reference>
<evidence type="ECO:0000313" key="4">
    <source>
        <dbReference type="EnsemblPlants" id="AET7Gv21363800.4"/>
    </source>
</evidence>
<reference evidence="5" key="2">
    <citation type="journal article" date="2017" name="Nat. Plants">
        <title>The Aegilops tauschii genome reveals multiple impacts of transposons.</title>
        <authorList>
            <person name="Zhao G."/>
            <person name="Zou C."/>
            <person name="Li K."/>
            <person name="Wang K."/>
            <person name="Li T."/>
            <person name="Gao L."/>
            <person name="Zhang X."/>
            <person name="Wang H."/>
            <person name="Yang Z."/>
            <person name="Liu X."/>
            <person name="Jiang W."/>
            <person name="Mao L."/>
            <person name="Kong X."/>
            <person name="Jiao Y."/>
            <person name="Jia J."/>
        </authorList>
    </citation>
    <scope>NUCLEOTIDE SEQUENCE [LARGE SCALE GENOMIC DNA]</scope>
    <source>
        <strain evidence="5">cv. AL8/78</strain>
    </source>
</reference>
<feature type="region of interest" description="Disordered" evidence="2">
    <location>
        <begin position="1"/>
        <end position="25"/>
    </location>
</feature>
<dbReference type="InterPro" id="IPR027417">
    <property type="entry name" value="P-loop_NTPase"/>
</dbReference>
<evidence type="ECO:0000256" key="1">
    <source>
        <dbReference type="RuleBase" id="RU361155"/>
    </source>
</evidence>
<feature type="domain" description="Sulfotransferase" evidence="3">
    <location>
        <begin position="55"/>
        <end position="127"/>
    </location>
</feature>
<comment type="similarity">
    <text evidence="1">Belongs to the sulfotransferase 1 family.</text>
</comment>
<protein>
    <recommendedName>
        <fullName evidence="1">Sulfotransferase</fullName>
        <ecNumber evidence="1">2.8.2.-</ecNumber>
    </recommendedName>
</protein>
<dbReference type="AlphaFoldDB" id="A0A453TEP3"/>
<evidence type="ECO:0000259" key="3">
    <source>
        <dbReference type="Pfam" id="PF00685"/>
    </source>
</evidence>
<sequence length="206" mass="23215">WRRRPRMSMPLTSLPSPSPSFHSRRLPSEAVRRVLAAGEVPPGRSGRPLRLRAEASFPKCGTTWLKALAFATRNRAEHPPRGLDHPLLRRNPHDIVQYLELQFAQSMGHVVAVLLLSLPRAFSRHTCHTPSYHDASRRRTRAAGSSTSAGTPRTHLSPRGSSPRKPWWRSLRGHKPARSRRRTRLWRRSSSSVMAYVSAARSGSTC</sequence>